<comment type="caution">
    <text evidence="2">The sequence shown here is derived from an EMBL/GenBank/DDBJ whole genome shotgun (WGS) entry which is preliminary data.</text>
</comment>
<dbReference type="CDD" id="cd05243">
    <property type="entry name" value="SDR_a5"/>
    <property type="match status" value="1"/>
</dbReference>
<gene>
    <name evidence="2" type="ORF">Vretifemale_17379</name>
</gene>
<dbReference type="AlphaFoldDB" id="A0A8J4CVM1"/>
<accession>A0A8J4CVM1</accession>
<sequence length="399" mass="41911">MAVSHVSNLGIAWVKTAPACTVPSMSLLLFDSLDLRLPPPLPALSHYATHIRRQALLFCDTHTPLPSPPLLVFSIRQRQVRRRPTRMQAEPAQVHPGLPQQTPPKPQPHCQPPCSSTEGSRRRDLLLMTGSVLAGWITGIRPTSELQAFAAEGITTVFVAGATGNTGRRVVQQLRQAGLSVRAGVRSTEKAMALGFGADPGIKIVEADVTKGIDTLVAAIGDAQAVVCATGAAGFGPNGASQVDEQGTINLVDAALRSASAGSGGVRKFVLVSSLLTNAAAVGQATNPNYLLLNLFGGVLICKLKAEKYLRSSGLNYTIIRPGGLSNEPESVVGNLIVAPEDSLFALDRDPGRVISRDTVAAVAVQAILKLEASRDKVLEVVASPTASQIAPELWFGPA</sequence>
<feature type="region of interest" description="Disordered" evidence="1">
    <location>
        <begin position="82"/>
        <end position="121"/>
    </location>
</feature>
<proteinExistence type="predicted"/>
<keyword evidence="3" id="KW-1185">Reference proteome</keyword>
<name>A0A8J4CVM1_9CHLO</name>
<feature type="compositionally biased region" description="Pro residues" evidence="1">
    <location>
        <begin position="101"/>
        <end position="111"/>
    </location>
</feature>
<dbReference type="Pfam" id="PF13460">
    <property type="entry name" value="NAD_binding_10"/>
    <property type="match status" value="1"/>
</dbReference>
<evidence type="ECO:0000256" key="1">
    <source>
        <dbReference type="SAM" id="MobiDB-lite"/>
    </source>
</evidence>
<evidence type="ECO:0000313" key="2">
    <source>
        <dbReference type="EMBL" id="GIL89557.1"/>
    </source>
</evidence>
<organism evidence="2 3">
    <name type="scientific">Volvox reticuliferus</name>
    <dbReference type="NCBI Taxonomy" id="1737510"/>
    <lineage>
        <taxon>Eukaryota</taxon>
        <taxon>Viridiplantae</taxon>
        <taxon>Chlorophyta</taxon>
        <taxon>core chlorophytes</taxon>
        <taxon>Chlorophyceae</taxon>
        <taxon>CS clade</taxon>
        <taxon>Chlamydomonadales</taxon>
        <taxon>Volvocaceae</taxon>
        <taxon>Volvox</taxon>
    </lineage>
</organism>
<dbReference type="PANTHER" id="PTHR15020">
    <property type="entry name" value="FLAVIN REDUCTASE-RELATED"/>
    <property type="match status" value="1"/>
</dbReference>
<dbReference type="EMBL" id="BNCP01000051">
    <property type="protein sequence ID" value="GIL89557.1"/>
    <property type="molecule type" value="Genomic_DNA"/>
</dbReference>
<evidence type="ECO:0000313" key="3">
    <source>
        <dbReference type="Proteomes" id="UP000747110"/>
    </source>
</evidence>
<dbReference type="InterPro" id="IPR036291">
    <property type="entry name" value="NAD(P)-bd_dom_sf"/>
</dbReference>
<dbReference type="OrthoDB" id="419598at2759"/>
<dbReference type="Gene3D" id="3.40.50.720">
    <property type="entry name" value="NAD(P)-binding Rossmann-like Domain"/>
    <property type="match status" value="1"/>
</dbReference>
<dbReference type="PANTHER" id="PTHR15020:SF11">
    <property type="entry name" value="OS06G0360300 PROTEIN"/>
    <property type="match status" value="1"/>
</dbReference>
<dbReference type="Proteomes" id="UP000747110">
    <property type="component" value="Unassembled WGS sequence"/>
</dbReference>
<reference evidence="2" key="1">
    <citation type="journal article" date="2021" name="Proc. Natl. Acad. Sci. U.S.A.">
        <title>Three genomes in the algal genus Volvox reveal the fate of a haploid sex-determining region after a transition to homothallism.</title>
        <authorList>
            <person name="Yamamoto K."/>
            <person name="Hamaji T."/>
            <person name="Kawai-Toyooka H."/>
            <person name="Matsuzaki R."/>
            <person name="Takahashi F."/>
            <person name="Nishimura Y."/>
            <person name="Kawachi M."/>
            <person name="Noguchi H."/>
            <person name="Minakuchi Y."/>
            <person name="Umen J.G."/>
            <person name="Toyoda A."/>
            <person name="Nozaki H."/>
        </authorList>
    </citation>
    <scope>NUCLEOTIDE SEQUENCE</scope>
    <source>
        <strain evidence="2">NIES-3786</strain>
    </source>
</reference>
<dbReference type="SUPFAM" id="SSF51735">
    <property type="entry name" value="NAD(P)-binding Rossmann-fold domains"/>
    <property type="match status" value="1"/>
</dbReference>
<protein>
    <submittedName>
        <fullName evidence="2">Uncharacterized protein</fullName>
    </submittedName>
</protein>
<dbReference type="InterPro" id="IPR016040">
    <property type="entry name" value="NAD(P)-bd_dom"/>
</dbReference>